<dbReference type="SUPFAM" id="SSF56281">
    <property type="entry name" value="Metallo-hydrolase/oxidoreductase"/>
    <property type="match status" value="1"/>
</dbReference>
<dbReference type="CDD" id="cd16295">
    <property type="entry name" value="TTHA0252-CPSF-like_MBL-fold"/>
    <property type="match status" value="1"/>
</dbReference>
<evidence type="ECO:0000256" key="1">
    <source>
        <dbReference type="ARBA" id="ARBA00022801"/>
    </source>
</evidence>
<dbReference type="GO" id="GO:0004521">
    <property type="term" value="F:RNA endonuclease activity"/>
    <property type="evidence" value="ECO:0007669"/>
    <property type="project" value="TreeGrafter"/>
</dbReference>
<organism evidence="4 5">
    <name type="scientific">Saccharolobus caldissimus</name>
    <dbReference type="NCBI Taxonomy" id="1702097"/>
    <lineage>
        <taxon>Archaea</taxon>
        <taxon>Thermoproteota</taxon>
        <taxon>Thermoprotei</taxon>
        <taxon>Sulfolobales</taxon>
        <taxon>Sulfolobaceae</taxon>
        <taxon>Saccharolobus</taxon>
    </lineage>
</organism>
<dbReference type="PANTHER" id="PTHR11203">
    <property type="entry name" value="CLEAVAGE AND POLYADENYLATION SPECIFICITY FACTOR FAMILY MEMBER"/>
    <property type="match status" value="1"/>
</dbReference>
<dbReference type="InterPro" id="IPR036866">
    <property type="entry name" value="RibonucZ/Hydroxyglut_hydro"/>
</dbReference>
<name>A0AAQ4CN96_9CREN</name>
<dbReference type="Pfam" id="PF07521">
    <property type="entry name" value="RMMBL"/>
    <property type="match status" value="1"/>
</dbReference>
<dbReference type="SMART" id="SM00849">
    <property type="entry name" value="Lactamase_B"/>
    <property type="match status" value="1"/>
</dbReference>
<dbReference type="InterPro" id="IPR011108">
    <property type="entry name" value="RMMBL"/>
</dbReference>
<dbReference type="KEGG" id="scas:SACC_02940"/>
<dbReference type="PANTHER" id="PTHR11203:SF52">
    <property type="entry name" value="MRNA 3-END PROCESSING FACTOR"/>
    <property type="match status" value="1"/>
</dbReference>
<evidence type="ECO:0000313" key="5">
    <source>
        <dbReference type="Proteomes" id="UP001319921"/>
    </source>
</evidence>
<sequence length="422" mass="47447">MNYFLKILGGGREVGRSAIEIGNSDYSVVMDYGVNFDEKDNPNFPLQEQPNKVKGFIVSHAHLDHVGALPIYQIGSLNTKIYGTVVSRVITEVMLKDFLKLSGPKVPYEWIEVRKAMDNFTAVNYGEEFEIGGFKAALYNAGHIPGSAIIKVITEKQIIAFTGDINLTETKLMKPADLNGLKDVNVLVMESTYGKFNHPSRREVEDEFYEKILEVVEGGGTVLVPAFSLARSQEILSVLAERNFPYPVYYDGMSRELTEIMLGFREFLNRPDLLKKAYDEFHYVKGWEDRHRAWKDKGVIVASAGMLKGGPAVYYFKKLSENSKNAIFLVSYQAINTPGRKLLEMGKFDEYSPLLKARLEIFDFSSHAGRRQLLDIVKASSNIEKVILVHGSPDNEDSLADLIRREIGVDVITPENGQEISL</sequence>
<proteinExistence type="predicted"/>
<evidence type="ECO:0000313" key="4">
    <source>
        <dbReference type="EMBL" id="BDB97277.1"/>
    </source>
</evidence>
<dbReference type="SMART" id="SM01027">
    <property type="entry name" value="Beta-Casp"/>
    <property type="match status" value="1"/>
</dbReference>
<dbReference type="GO" id="GO:0016787">
    <property type="term" value="F:hydrolase activity"/>
    <property type="evidence" value="ECO:0007669"/>
    <property type="project" value="UniProtKB-KW"/>
</dbReference>
<keyword evidence="1" id="KW-0378">Hydrolase</keyword>
<dbReference type="InterPro" id="IPR022712">
    <property type="entry name" value="Beta_Casp"/>
</dbReference>
<evidence type="ECO:0000259" key="2">
    <source>
        <dbReference type="SMART" id="SM00849"/>
    </source>
</evidence>
<dbReference type="AlphaFoldDB" id="A0AAQ4CN96"/>
<evidence type="ECO:0000259" key="3">
    <source>
        <dbReference type="SMART" id="SM01027"/>
    </source>
</evidence>
<dbReference type="Pfam" id="PF10996">
    <property type="entry name" value="Beta-Casp"/>
    <property type="match status" value="1"/>
</dbReference>
<gene>
    <name evidence="4" type="ORF">SACC_02940</name>
</gene>
<accession>A0AAQ4CN96</accession>
<dbReference type="EMBL" id="AP025226">
    <property type="protein sequence ID" value="BDB97277.1"/>
    <property type="molecule type" value="Genomic_DNA"/>
</dbReference>
<protein>
    <submittedName>
        <fullName evidence="4">MBL fold metallo-hydrolase</fullName>
    </submittedName>
</protein>
<dbReference type="Gene3D" id="3.40.50.10890">
    <property type="match status" value="1"/>
</dbReference>
<feature type="domain" description="Beta-Casp" evidence="3">
    <location>
        <begin position="232"/>
        <end position="342"/>
    </location>
</feature>
<dbReference type="InterPro" id="IPR001279">
    <property type="entry name" value="Metallo-B-lactamas"/>
</dbReference>
<dbReference type="RefSeq" id="WP_229571291.1">
    <property type="nucleotide sequence ID" value="NZ_AP025226.1"/>
</dbReference>
<dbReference type="GeneID" id="68865018"/>
<dbReference type="InterPro" id="IPR050698">
    <property type="entry name" value="MBL"/>
</dbReference>
<feature type="domain" description="Metallo-beta-lactamase" evidence="2">
    <location>
        <begin position="15"/>
        <end position="219"/>
    </location>
</feature>
<reference evidence="4 5" key="1">
    <citation type="journal article" date="2022" name="Microbiol. Resour. Announc.">
        <title>Complete Genome Sequence of the Hyperthermophilic and Acidophilic Archaeon Saccharolobus caldissimus Strain HS-3T.</title>
        <authorList>
            <person name="Sakai H.D."/>
            <person name="Kurosawa N."/>
        </authorList>
    </citation>
    <scope>NUCLEOTIDE SEQUENCE [LARGE SCALE GENOMIC DNA]</scope>
    <source>
        <strain evidence="4 5">JCM32116</strain>
    </source>
</reference>
<dbReference type="Pfam" id="PF16661">
    <property type="entry name" value="Lactamase_B_6"/>
    <property type="match status" value="1"/>
</dbReference>
<dbReference type="Gene3D" id="3.60.15.10">
    <property type="entry name" value="Ribonuclease Z/Hydroxyacylglutathione hydrolase-like"/>
    <property type="match status" value="1"/>
</dbReference>
<dbReference type="Proteomes" id="UP001319921">
    <property type="component" value="Chromosome"/>
</dbReference>
<keyword evidence="5" id="KW-1185">Reference proteome</keyword>